<reference evidence="1" key="3">
    <citation type="submission" date="2022-12" db="EMBL/GenBank/DDBJ databases">
        <authorList>
            <person name="Sun Q."/>
            <person name="Zhou Y."/>
        </authorList>
    </citation>
    <scope>NUCLEOTIDE SEQUENCE</scope>
    <source>
        <strain evidence="1">CGMCC 1.15034</strain>
    </source>
</reference>
<dbReference type="Proteomes" id="UP000625079">
    <property type="component" value="Unassembled WGS sequence"/>
</dbReference>
<proteinExistence type="predicted"/>
<keyword evidence="3" id="KW-1185">Reference proteome</keyword>
<dbReference type="EMBL" id="BMHC01000003">
    <property type="protein sequence ID" value="GGI23224.1"/>
    <property type="molecule type" value="Genomic_DNA"/>
</dbReference>
<reference evidence="1" key="1">
    <citation type="journal article" date="2014" name="Int. J. Syst. Evol. Microbiol.">
        <title>Complete genome sequence of Corynebacterium casei LMG S-19264T (=DSM 44701T), isolated from a smear-ripened cheese.</title>
        <authorList>
            <consortium name="US DOE Joint Genome Institute (JGI-PGF)"/>
            <person name="Walter F."/>
            <person name="Albersmeier A."/>
            <person name="Kalinowski J."/>
            <person name="Ruckert C."/>
        </authorList>
    </citation>
    <scope>NUCLEOTIDE SEQUENCE</scope>
    <source>
        <strain evidence="1">CGMCC 1.15034</strain>
    </source>
</reference>
<dbReference type="OrthoDB" id="182382at2"/>
<evidence type="ECO:0008006" key="5">
    <source>
        <dbReference type="Google" id="ProtNLM"/>
    </source>
</evidence>
<accession>A0A410V5E3</accession>
<dbReference type="RefSeq" id="WP_128965527.1">
    <property type="nucleotide sequence ID" value="NZ_BMHC01000003.1"/>
</dbReference>
<reference evidence="2 3" key="2">
    <citation type="submission" date="2018-06" db="EMBL/GenBank/DDBJ databases">
        <title>Comparative genomics of rhizobia nodulating Arachis hypogaea in China.</title>
        <authorList>
            <person name="Li Y."/>
        </authorList>
    </citation>
    <scope>NUCLEOTIDE SEQUENCE [LARGE SCALE GENOMIC DNA]</scope>
    <source>
        <strain evidence="2 3">CCBAU 51658</strain>
    </source>
</reference>
<protein>
    <recommendedName>
        <fullName evidence="5">Nucleotidyl transferase AbiEii/AbiGii toxin family protein</fullName>
    </recommendedName>
</protein>
<dbReference type="AlphaFoldDB" id="A0A410V5E3"/>
<evidence type="ECO:0000313" key="3">
    <source>
        <dbReference type="Proteomes" id="UP000593880"/>
    </source>
</evidence>
<gene>
    <name evidence="1" type="ORF">GCM10010987_23310</name>
    <name evidence="2" type="ORF">XH86_15160</name>
</gene>
<sequence>MALSKLQSDILRLLAKNRSESSYFAGGLMLNKDWQRRSDDIDIFHDTDEEVTESAKADLALLEAARFKTHRDFIIYGCVDATVSREGESTIIQWFAETKLRFFPLVRDQEWGARLHQADLAINKVLAAAGRSKARDIADLVAIGRDYCPLGPLVFAAAGKPPNFSPRRTIDEIRRHALSIPAEEFAAVRGLPGEWSAAFIRDELLRLIESADRYVMSAPPELTGILAVDSAGVPVEISDSNRADAILRKPTAEPEVMPAPADFNAVGWTPDRP</sequence>
<dbReference type="EMBL" id="CP030057">
    <property type="protein sequence ID" value="QOZ59918.1"/>
    <property type="molecule type" value="Genomic_DNA"/>
</dbReference>
<evidence type="ECO:0000313" key="4">
    <source>
        <dbReference type="Proteomes" id="UP000625079"/>
    </source>
</evidence>
<name>A0A410V5E3_9BRAD</name>
<evidence type="ECO:0000313" key="1">
    <source>
        <dbReference type="EMBL" id="GGI23224.1"/>
    </source>
</evidence>
<organism evidence="1 4">
    <name type="scientific">Bradyrhizobium guangdongense</name>
    <dbReference type="NCBI Taxonomy" id="1325090"/>
    <lineage>
        <taxon>Bacteria</taxon>
        <taxon>Pseudomonadati</taxon>
        <taxon>Pseudomonadota</taxon>
        <taxon>Alphaproteobacteria</taxon>
        <taxon>Hyphomicrobiales</taxon>
        <taxon>Nitrobacteraceae</taxon>
        <taxon>Bradyrhizobium</taxon>
    </lineage>
</organism>
<evidence type="ECO:0000313" key="2">
    <source>
        <dbReference type="EMBL" id="QOZ59918.1"/>
    </source>
</evidence>
<dbReference type="Proteomes" id="UP000593880">
    <property type="component" value="Chromosome"/>
</dbReference>